<dbReference type="EMBL" id="JMIY01000007">
    <property type="protein sequence ID" value="KCZ70803.1"/>
    <property type="molecule type" value="Genomic_DNA"/>
</dbReference>
<proteinExistence type="predicted"/>
<dbReference type="AlphaFoldDB" id="A0A062V2F0"/>
<organism evidence="1 2">
    <name type="scientific">Candidatus Methanoperedens nitratireducens</name>
    <dbReference type="NCBI Taxonomy" id="1392998"/>
    <lineage>
        <taxon>Archaea</taxon>
        <taxon>Methanobacteriati</taxon>
        <taxon>Methanobacteriota</taxon>
        <taxon>Stenosarchaea group</taxon>
        <taxon>Methanomicrobia</taxon>
        <taxon>Methanosarcinales</taxon>
        <taxon>ANME-2 cluster</taxon>
        <taxon>Candidatus Methanoperedentaceae</taxon>
        <taxon>Candidatus Methanoperedens</taxon>
    </lineage>
</organism>
<protein>
    <submittedName>
        <fullName evidence="1">Uncharacterized protein</fullName>
    </submittedName>
</protein>
<gene>
    <name evidence="1" type="ORF">ANME2D_02828</name>
</gene>
<evidence type="ECO:0000313" key="2">
    <source>
        <dbReference type="Proteomes" id="UP000027153"/>
    </source>
</evidence>
<name>A0A062V2F0_9EURY</name>
<evidence type="ECO:0000313" key="1">
    <source>
        <dbReference type="EMBL" id="KCZ70803.1"/>
    </source>
</evidence>
<keyword evidence="2" id="KW-1185">Reference proteome</keyword>
<reference evidence="1 2" key="1">
    <citation type="journal article" date="2013" name="Nature">
        <title>Anaerobic oxidation of methane coupled to nitrate reduction in a novel archaeal lineage.</title>
        <authorList>
            <person name="Haroon M.F."/>
            <person name="Hu S."/>
            <person name="Shi Y."/>
            <person name="Imelfort M."/>
            <person name="Keller J."/>
            <person name="Hugenholtz P."/>
            <person name="Yuan Z."/>
            <person name="Tyson G.W."/>
        </authorList>
    </citation>
    <scope>NUCLEOTIDE SEQUENCE [LARGE SCALE GENOMIC DNA]</scope>
    <source>
        <strain evidence="1 2">ANME-2d</strain>
    </source>
</reference>
<sequence>MGFPISLFFILNRYKCVKRKSKLFILLHTTYFVLNRTTKIFIKIAALWLFIISAILTPGSAQYIRDWHKPTPCFGCHEETLGAPYGSEECGNCHYYFLDVPKLQEEHNPKICRSCHIGNTMVEGSDKQIFHSGHSAVSCTRCHTEDNFTVIKIESKGFECVSCHGNQVHSIHIKNLGRACPICHGSWAEGRNYKAENTSPIPGKEQGKSVLENFTIFNFLKDLFYAIFGIGR</sequence>
<dbReference type="Proteomes" id="UP000027153">
    <property type="component" value="Unassembled WGS sequence"/>
</dbReference>
<dbReference type="Gene3D" id="3.90.10.10">
    <property type="entry name" value="Cytochrome C3"/>
    <property type="match status" value="1"/>
</dbReference>
<dbReference type="InterPro" id="IPR036280">
    <property type="entry name" value="Multihaem_cyt_sf"/>
</dbReference>
<comment type="caution">
    <text evidence="1">The sequence shown here is derived from an EMBL/GenBank/DDBJ whole genome shotgun (WGS) entry which is preliminary data.</text>
</comment>
<dbReference type="SUPFAM" id="SSF48695">
    <property type="entry name" value="Multiheme cytochromes"/>
    <property type="match status" value="1"/>
</dbReference>
<accession>A0A062V2F0</accession>